<dbReference type="EMBL" id="MKHE01000002">
    <property type="protein sequence ID" value="OWK17394.1"/>
    <property type="molecule type" value="Genomic_DNA"/>
</dbReference>
<evidence type="ECO:0000256" key="1">
    <source>
        <dbReference type="SAM" id="MobiDB-lite"/>
    </source>
</evidence>
<feature type="compositionally biased region" description="Basic and acidic residues" evidence="1">
    <location>
        <begin position="61"/>
        <end position="75"/>
    </location>
</feature>
<organism evidence="2 3">
    <name type="scientific">Cervus elaphus hippelaphus</name>
    <name type="common">European red deer</name>
    <dbReference type="NCBI Taxonomy" id="46360"/>
    <lineage>
        <taxon>Eukaryota</taxon>
        <taxon>Metazoa</taxon>
        <taxon>Chordata</taxon>
        <taxon>Craniata</taxon>
        <taxon>Vertebrata</taxon>
        <taxon>Euteleostomi</taxon>
        <taxon>Mammalia</taxon>
        <taxon>Eutheria</taxon>
        <taxon>Laurasiatheria</taxon>
        <taxon>Artiodactyla</taxon>
        <taxon>Ruminantia</taxon>
        <taxon>Pecora</taxon>
        <taxon>Cervidae</taxon>
        <taxon>Cervinae</taxon>
        <taxon>Cervus</taxon>
    </lineage>
</organism>
<feature type="region of interest" description="Disordered" evidence="1">
    <location>
        <begin position="1"/>
        <end position="75"/>
    </location>
</feature>
<dbReference type="AlphaFoldDB" id="A0A212DGW6"/>
<reference evidence="2 3" key="1">
    <citation type="journal article" date="2018" name="Mol. Genet. Genomics">
        <title>The red deer Cervus elaphus genome CerEla1.0: sequencing, annotating, genes, and chromosomes.</title>
        <authorList>
            <person name="Bana N.A."/>
            <person name="Nyiri A."/>
            <person name="Nagy J."/>
            <person name="Frank K."/>
            <person name="Nagy T."/>
            <person name="Steger V."/>
            <person name="Schiller M."/>
            <person name="Lakatos P."/>
            <person name="Sugar L."/>
            <person name="Horn P."/>
            <person name="Barta E."/>
            <person name="Orosz L."/>
        </authorList>
    </citation>
    <scope>NUCLEOTIDE SEQUENCE [LARGE SCALE GENOMIC DNA]</scope>
    <source>
        <strain evidence="2">Hungarian</strain>
    </source>
</reference>
<sequence>MQSEEMPTGGTGPTADSDGRKHAMCSVASAHHGARTTEFNSAFPMAPPAEPSAVPVSQNSDVRKHGGPRDSKDVKDVRVHIVQPVHEASSRHMHKPSTRGQRLHPDFSLWTRGYYTSSPLPLPGASPWDHQSSICIKQANKSAKETSPAEILTRALSKPLLAEVNLTKHTGTVGPPPPSTARDSTQAGVLRSLSRGHFINLNHHKTMSNRGLRRLLTRSPSQAPNHHATSFGQQTALWTLASISESPWPSAPPAYQVLSQGGQVWETAHLWNR</sequence>
<proteinExistence type="predicted"/>
<protein>
    <submittedName>
        <fullName evidence="2">Uncharacterized protein</fullName>
    </submittedName>
</protein>
<evidence type="ECO:0000313" key="2">
    <source>
        <dbReference type="EMBL" id="OWK17394.1"/>
    </source>
</evidence>
<dbReference type="Proteomes" id="UP000242450">
    <property type="component" value="Chromosome 2"/>
</dbReference>
<gene>
    <name evidence="2" type="ORF">Celaphus_00013475</name>
</gene>
<evidence type="ECO:0000313" key="3">
    <source>
        <dbReference type="Proteomes" id="UP000242450"/>
    </source>
</evidence>
<accession>A0A212DGW6</accession>
<comment type="caution">
    <text evidence="2">The sequence shown here is derived from an EMBL/GenBank/DDBJ whole genome shotgun (WGS) entry which is preliminary data.</text>
</comment>
<name>A0A212DGW6_CEREH</name>
<keyword evidence="3" id="KW-1185">Reference proteome</keyword>
<feature type="region of interest" description="Disordered" evidence="1">
    <location>
        <begin position="168"/>
        <end position="187"/>
    </location>
</feature>